<comment type="catalytic activity">
    <reaction evidence="9">
        <text>adenosine + phosphate = alpha-D-ribose 1-phosphate + adenine</text>
        <dbReference type="Rhea" id="RHEA:27642"/>
        <dbReference type="ChEBI" id="CHEBI:16335"/>
        <dbReference type="ChEBI" id="CHEBI:16708"/>
        <dbReference type="ChEBI" id="CHEBI:43474"/>
        <dbReference type="ChEBI" id="CHEBI:57720"/>
        <dbReference type="EC" id="2.4.2.1"/>
    </reaction>
    <physiologicalReaction direction="left-to-right" evidence="9">
        <dbReference type="Rhea" id="RHEA:27643"/>
    </physiologicalReaction>
</comment>
<evidence type="ECO:0000256" key="4">
    <source>
        <dbReference type="ARBA" id="ARBA00022679"/>
    </source>
</evidence>
<proteinExistence type="inferred from homology"/>
<dbReference type="Proteomes" id="UP001239167">
    <property type="component" value="Unassembled WGS sequence"/>
</dbReference>
<reference evidence="12 13" key="1">
    <citation type="submission" date="2023-07" db="EMBL/GenBank/DDBJ databases">
        <title>Genomic Encyclopedia of Type Strains, Phase IV (KMG-IV): sequencing the most valuable type-strain genomes for metagenomic binning, comparative biology and taxonomic classification.</title>
        <authorList>
            <person name="Goeker M."/>
        </authorList>
    </citation>
    <scope>NUCLEOTIDE SEQUENCE [LARGE SCALE GENOMIC DNA]</scope>
    <source>
        <strain evidence="12 13">DSM 16980</strain>
    </source>
</reference>
<dbReference type="Gene3D" id="3.60.140.10">
    <property type="entry name" value="CNF1/YfiH-like putative cysteine hydrolases"/>
    <property type="match status" value="1"/>
</dbReference>
<evidence type="ECO:0000256" key="5">
    <source>
        <dbReference type="ARBA" id="ARBA00022723"/>
    </source>
</evidence>
<evidence type="ECO:0000313" key="12">
    <source>
        <dbReference type="EMBL" id="MDQ0203016.1"/>
    </source>
</evidence>
<comment type="catalytic activity">
    <reaction evidence="1">
        <text>inosine + phosphate = alpha-D-ribose 1-phosphate + hypoxanthine</text>
        <dbReference type="Rhea" id="RHEA:27646"/>
        <dbReference type="ChEBI" id="CHEBI:17368"/>
        <dbReference type="ChEBI" id="CHEBI:17596"/>
        <dbReference type="ChEBI" id="CHEBI:43474"/>
        <dbReference type="ChEBI" id="CHEBI:57720"/>
        <dbReference type="EC" id="2.4.2.1"/>
    </reaction>
    <physiologicalReaction direction="left-to-right" evidence="1">
        <dbReference type="Rhea" id="RHEA:27647"/>
    </physiologicalReaction>
</comment>
<dbReference type="RefSeq" id="WP_196603276.1">
    <property type="nucleotide sequence ID" value="NZ_CP116940.1"/>
</dbReference>
<sequence length="272" mass="30005">MKTVRPFYKLSVLSRYENKIIHGISQRGGGVSEGCYQSLNLGLHVGDETARVIENRKRFCGELGIKLSRTVCCEQVHGTNVRIVDEKDMGRGTLTLEDIIENTDGLITNKKNIALMLFFADCTPVFIYDPRNDAIGLSHAGWRGTLGNIAAKTLRAMHDAYGTKPSDCIAAIGPCIGGCCYEIGDEVAEKFNDIFTSMHLPSTAFSRILFRDEGKYHLSLYEANSALLVQEGISSENISSEHCCTSCNVDEFYSYRAEKGKTGRHAAVICLK</sequence>
<evidence type="ECO:0000256" key="2">
    <source>
        <dbReference type="ARBA" id="ARBA00003215"/>
    </source>
</evidence>
<evidence type="ECO:0000256" key="10">
    <source>
        <dbReference type="ARBA" id="ARBA00049893"/>
    </source>
</evidence>
<keyword evidence="5" id="KW-0479">Metal-binding</keyword>
<evidence type="ECO:0000256" key="11">
    <source>
        <dbReference type="RuleBase" id="RU361274"/>
    </source>
</evidence>
<gene>
    <name evidence="12" type="ORF">J2S01_000712</name>
</gene>
<protein>
    <recommendedName>
        <fullName evidence="11">Purine nucleoside phosphorylase</fullName>
    </recommendedName>
</protein>
<dbReference type="PANTHER" id="PTHR30616">
    <property type="entry name" value="UNCHARACTERIZED PROTEIN YFIH"/>
    <property type="match status" value="1"/>
</dbReference>
<keyword evidence="4" id="KW-0808">Transferase</keyword>
<keyword evidence="13" id="KW-1185">Reference proteome</keyword>
<dbReference type="InterPro" id="IPR011324">
    <property type="entry name" value="Cytotoxic_necrot_fac-like_cat"/>
</dbReference>
<dbReference type="Pfam" id="PF02578">
    <property type="entry name" value="Cu-oxidase_4"/>
    <property type="match status" value="1"/>
</dbReference>
<organism evidence="12 13">
    <name type="scientific">Pectinatus haikarae</name>
    <dbReference type="NCBI Taxonomy" id="349096"/>
    <lineage>
        <taxon>Bacteria</taxon>
        <taxon>Bacillati</taxon>
        <taxon>Bacillota</taxon>
        <taxon>Negativicutes</taxon>
        <taxon>Selenomonadales</taxon>
        <taxon>Selenomonadaceae</taxon>
        <taxon>Pectinatus</taxon>
    </lineage>
</organism>
<dbReference type="SUPFAM" id="SSF64438">
    <property type="entry name" value="CNF1/YfiH-like putative cysteine hydrolases"/>
    <property type="match status" value="1"/>
</dbReference>
<dbReference type="PANTHER" id="PTHR30616:SF2">
    <property type="entry name" value="PURINE NUCLEOSIDE PHOSPHORYLASE LACC1"/>
    <property type="match status" value="1"/>
</dbReference>
<comment type="catalytic activity">
    <reaction evidence="10">
        <text>S-methyl-5'-thioadenosine + phosphate = 5-(methylsulfanyl)-alpha-D-ribose 1-phosphate + adenine</text>
        <dbReference type="Rhea" id="RHEA:11852"/>
        <dbReference type="ChEBI" id="CHEBI:16708"/>
        <dbReference type="ChEBI" id="CHEBI:17509"/>
        <dbReference type="ChEBI" id="CHEBI:43474"/>
        <dbReference type="ChEBI" id="CHEBI:58533"/>
        <dbReference type="EC" id="2.4.2.28"/>
    </reaction>
    <physiologicalReaction direction="left-to-right" evidence="10">
        <dbReference type="Rhea" id="RHEA:11853"/>
    </physiologicalReaction>
</comment>
<comment type="function">
    <text evidence="2">Purine nucleoside enzyme that catalyzes the phosphorolysis of adenosine and inosine nucleosides, yielding D-ribose 1-phosphate and the respective free bases, adenine and hypoxanthine. Also catalyzes the phosphorolysis of S-methyl-5'-thioadenosine into adenine and S-methyl-5-thio-alpha-D-ribose 1-phosphate. Also has adenosine deaminase activity.</text>
</comment>
<dbReference type="EMBL" id="JAUSUE010000003">
    <property type="protein sequence ID" value="MDQ0203016.1"/>
    <property type="molecule type" value="Genomic_DNA"/>
</dbReference>
<evidence type="ECO:0000256" key="9">
    <source>
        <dbReference type="ARBA" id="ARBA00048968"/>
    </source>
</evidence>
<accession>A0ABT9Y5A1</accession>
<dbReference type="InterPro" id="IPR038371">
    <property type="entry name" value="Cu_polyphenol_OxRdtase_sf"/>
</dbReference>
<name>A0ABT9Y5A1_9FIRM</name>
<dbReference type="NCBIfam" id="TIGR00726">
    <property type="entry name" value="peptidoglycan editing factor PgeF"/>
    <property type="match status" value="1"/>
</dbReference>
<dbReference type="CDD" id="cd16833">
    <property type="entry name" value="YfiH"/>
    <property type="match status" value="1"/>
</dbReference>
<evidence type="ECO:0000256" key="7">
    <source>
        <dbReference type="ARBA" id="ARBA00022833"/>
    </source>
</evidence>
<evidence type="ECO:0000256" key="8">
    <source>
        <dbReference type="ARBA" id="ARBA00047989"/>
    </source>
</evidence>
<comment type="catalytic activity">
    <reaction evidence="8">
        <text>adenosine + H2O + H(+) = inosine + NH4(+)</text>
        <dbReference type="Rhea" id="RHEA:24408"/>
        <dbReference type="ChEBI" id="CHEBI:15377"/>
        <dbReference type="ChEBI" id="CHEBI:15378"/>
        <dbReference type="ChEBI" id="CHEBI:16335"/>
        <dbReference type="ChEBI" id="CHEBI:17596"/>
        <dbReference type="ChEBI" id="CHEBI:28938"/>
        <dbReference type="EC" id="3.5.4.4"/>
    </reaction>
    <physiologicalReaction direction="left-to-right" evidence="8">
        <dbReference type="Rhea" id="RHEA:24409"/>
    </physiologicalReaction>
</comment>
<comment type="caution">
    <text evidence="12">The sequence shown here is derived from an EMBL/GenBank/DDBJ whole genome shotgun (WGS) entry which is preliminary data.</text>
</comment>
<keyword evidence="6" id="KW-0378">Hydrolase</keyword>
<evidence type="ECO:0000256" key="1">
    <source>
        <dbReference type="ARBA" id="ARBA00000553"/>
    </source>
</evidence>
<evidence type="ECO:0000256" key="6">
    <source>
        <dbReference type="ARBA" id="ARBA00022801"/>
    </source>
</evidence>
<evidence type="ECO:0000256" key="3">
    <source>
        <dbReference type="ARBA" id="ARBA00007353"/>
    </source>
</evidence>
<comment type="similarity">
    <text evidence="3 11">Belongs to the purine nucleoside phosphorylase YfiH/LACC1 family.</text>
</comment>
<evidence type="ECO:0000313" key="13">
    <source>
        <dbReference type="Proteomes" id="UP001239167"/>
    </source>
</evidence>
<dbReference type="InterPro" id="IPR003730">
    <property type="entry name" value="Cu_polyphenol_OxRdtase"/>
</dbReference>
<keyword evidence="7" id="KW-0862">Zinc</keyword>